<dbReference type="Pfam" id="PF01822">
    <property type="entry name" value="WSC"/>
    <property type="match status" value="2"/>
</dbReference>
<evidence type="ECO:0000259" key="4">
    <source>
        <dbReference type="PROSITE" id="PS51212"/>
    </source>
</evidence>
<keyword evidence="3" id="KW-0732">Signal</keyword>
<keyword evidence="6" id="KW-1185">Reference proteome</keyword>
<feature type="region of interest" description="Disordered" evidence="2">
    <location>
        <begin position="254"/>
        <end position="345"/>
    </location>
</feature>
<reference evidence="5 6" key="1">
    <citation type="submission" date="2016-03" db="EMBL/GenBank/DDBJ databases">
        <authorList>
            <person name="Ploux O."/>
        </authorList>
    </citation>
    <scope>NUCLEOTIDE SEQUENCE [LARGE SCALE GENOMIC DNA]</scope>
    <source>
        <strain evidence="5 6">UAMH 11012</strain>
    </source>
</reference>
<dbReference type="AlphaFoldDB" id="A0A1L7XME5"/>
<dbReference type="SMART" id="SM00321">
    <property type="entry name" value="WSC"/>
    <property type="match status" value="2"/>
</dbReference>
<accession>A0A1L7XME5</accession>
<dbReference type="STRING" id="576137.A0A1L7XME5"/>
<sequence>MLTFQSLATASAVLTFLSGADAGSYYTAELVKRNQEPSQPSCTDFTPFVYAGCFQNLGSPDPDALLYKGPNTQNMTVETCVAFCKGNDYRYAGLEYYSECFCGASVNGPQVDESQCDVPCTGNSSETCGANNRLNIYQDPTFPVVNNSIISDYQASGCYSEGSSGRALNWRQDQLSTTNLTIETCLYACKDAGFPIAGVEYGQECYCGVVLGNGTLPISSSSCNMPCTGDSTETCGGPNALNLYVATDLESSQPCQNGGSSSSSSVATVTSTTSSSSSSTSSVVTTTSSSISTTSSSVSSTSTSSTVSSTSSTSSTSTTCTTSSKASSTTTSKPTTSPPTTITTTTKTSASLCTSTYTTTPTPTCEYKCGSWCSTPIPTFTDKNSCLTAFSSCSVQLASCFLHAGFPDSLNCFQFSSWCSSIGQYCGTSGCNKGGFFGKNPPSGWTSPAPVYSSSVYTCPAATSTAKPTTSSVKPSSSTTTCLPVPTQSNICQQPNNSWKGYTSDSPVGGIALPCLTCNNLYSDFYAGHPFKLYTFADSSKCPSYPRGGSSGPSQGCKDACDSQYTSCMNTYAQGCKNNKRGDNYSSASQKCQNQWNDCYSANSNVNVGSRCNSWNQGWY</sequence>
<evidence type="ECO:0000313" key="6">
    <source>
        <dbReference type="Proteomes" id="UP000184330"/>
    </source>
</evidence>
<dbReference type="InterPro" id="IPR002889">
    <property type="entry name" value="WSC_carb-bd"/>
</dbReference>
<gene>
    <name evidence="5" type="ORF">PAC_16089</name>
</gene>
<dbReference type="Proteomes" id="UP000184330">
    <property type="component" value="Unassembled WGS sequence"/>
</dbReference>
<evidence type="ECO:0000256" key="2">
    <source>
        <dbReference type="SAM" id="MobiDB-lite"/>
    </source>
</evidence>
<evidence type="ECO:0000256" key="3">
    <source>
        <dbReference type="SAM" id="SignalP"/>
    </source>
</evidence>
<dbReference type="OrthoDB" id="2019572at2759"/>
<feature type="compositionally biased region" description="Low complexity" evidence="2">
    <location>
        <begin position="260"/>
        <end position="345"/>
    </location>
</feature>
<dbReference type="PANTHER" id="PTHR45964:SF5">
    <property type="entry name" value="WSCD FAMILY MEMBER CG9164"/>
    <property type="match status" value="1"/>
</dbReference>
<organism evidence="5 6">
    <name type="scientific">Phialocephala subalpina</name>
    <dbReference type="NCBI Taxonomy" id="576137"/>
    <lineage>
        <taxon>Eukaryota</taxon>
        <taxon>Fungi</taxon>
        <taxon>Dikarya</taxon>
        <taxon>Ascomycota</taxon>
        <taxon>Pezizomycotina</taxon>
        <taxon>Leotiomycetes</taxon>
        <taxon>Helotiales</taxon>
        <taxon>Mollisiaceae</taxon>
        <taxon>Phialocephala</taxon>
        <taxon>Phialocephala fortinii species complex</taxon>
    </lineage>
</organism>
<name>A0A1L7XME5_9HELO</name>
<keyword evidence="1" id="KW-0677">Repeat</keyword>
<evidence type="ECO:0000313" key="5">
    <source>
        <dbReference type="EMBL" id="CZR66188.1"/>
    </source>
</evidence>
<feature type="domain" description="WSC" evidence="4">
    <location>
        <begin position="47"/>
        <end position="140"/>
    </location>
</feature>
<dbReference type="InterPro" id="IPR051589">
    <property type="entry name" value="Sialate-O-sulfotransferase"/>
</dbReference>
<dbReference type="PANTHER" id="PTHR45964">
    <property type="entry name" value="WSCD FAMILY MEMBER CG9164"/>
    <property type="match status" value="1"/>
</dbReference>
<feature type="signal peptide" evidence="3">
    <location>
        <begin position="1"/>
        <end position="22"/>
    </location>
</feature>
<evidence type="ECO:0000256" key="1">
    <source>
        <dbReference type="ARBA" id="ARBA00022737"/>
    </source>
</evidence>
<dbReference type="PROSITE" id="PS51212">
    <property type="entry name" value="WSC"/>
    <property type="match status" value="2"/>
</dbReference>
<feature type="chain" id="PRO_5013154520" evidence="3">
    <location>
        <begin position="23"/>
        <end position="620"/>
    </location>
</feature>
<dbReference type="EMBL" id="FJOG01000035">
    <property type="protein sequence ID" value="CZR66188.1"/>
    <property type="molecule type" value="Genomic_DNA"/>
</dbReference>
<proteinExistence type="predicted"/>
<protein>
    <submittedName>
        <fullName evidence="5">Related to beta-1,3 exoglucanase</fullName>
    </submittedName>
</protein>
<feature type="domain" description="WSC" evidence="4">
    <location>
        <begin position="152"/>
        <end position="247"/>
    </location>
</feature>